<evidence type="ECO:0000313" key="1">
    <source>
        <dbReference type="EMBL" id="KKO19014.1"/>
    </source>
</evidence>
<dbReference type="EMBL" id="LAQJ01000225">
    <property type="protein sequence ID" value="KKO19014.1"/>
    <property type="molecule type" value="Genomic_DNA"/>
</dbReference>
<name>A0A0M2UWZ1_9BACT</name>
<protein>
    <submittedName>
        <fullName evidence="1">Uncharacterized protein</fullName>
    </submittedName>
</protein>
<dbReference type="Proteomes" id="UP000034954">
    <property type="component" value="Unassembled WGS sequence"/>
</dbReference>
<dbReference type="AlphaFoldDB" id="A0A0M2UWZ1"/>
<proteinExistence type="predicted"/>
<reference evidence="1 2" key="1">
    <citation type="journal article" date="2013" name="BMC Microbiol.">
        <title>Identification of the type II cytochrome c maturation pathway in anammox bacteria by comparative genomics.</title>
        <authorList>
            <person name="Ferousi C."/>
            <person name="Speth D.R."/>
            <person name="Reimann J."/>
            <person name="Op den Camp H.J."/>
            <person name="Allen J.W."/>
            <person name="Keltjens J.T."/>
            <person name="Jetten M.S."/>
        </authorList>
    </citation>
    <scope>NUCLEOTIDE SEQUENCE [LARGE SCALE GENOMIC DNA]</scope>
    <source>
        <strain evidence="1">RU1</strain>
    </source>
</reference>
<comment type="caution">
    <text evidence="1">The sequence shown here is derived from an EMBL/GenBank/DDBJ whole genome shotgun (WGS) entry which is preliminary data.</text>
</comment>
<organism evidence="1 2">
    <name type="scientific">Candidatus Brocadia fulgida</name>
    <dbReference type="NCBI Taxonomy" id="380242"/>
    <lineage>
        <taxon>Bacteria</taxon>
        <taxon>Pseudomonadati</taxon>
        <taxon>Planctomycetota</taxon>
        <taxon>Candidatus Brocadiia</taxon>
        <taxon>Candidatus Brocadiales</taxon>
        <taxon>Candidatus Brocadiaceae</taxon>
        <taxon>Candidatus Brocadia</taxon>
    </lineage>
</organism>
<evidence type="ECO:0000313" key="2">
    <source>
        <dbReference type="Proteomes" id="UP000034954"/>
    </source>
</evidence>
<keyword evidence="2" id="KW-1185">Reference proteome</keyword>
<sequence length="67" mass="7269">MKGGVTSVMKSVFNTPMSPVRAEYAGMVSLLSGWSFACAEKDQPQIPSFSCLVTPSFLLIITLTLPW</sequence>
<accession>A0A0M2UWZ1</accession>
<gene>
    <name evidence="1" type="ORF">BROFUL_02308</name>
</gene>